<name>A0A4R5DWA9_9BACT</name>
<reference evidence="1 2" key="1">
    <citation type="submission" date="2019-03" db="EMBL/GenBank/DDBJ databases">
        <title>Dyadobacter AR-3-6 sp. nov., isolated from arctic soil.</title>
        <authorList>
            <person name="Chaudhary D.K."/>
        </authorList>
    </citation>
    <scope>NUCLEOTIDE SEQUENCE [LARGE SCALE GENOMIC DNA]</scope>
    <source>
        <strain evidence="1 2">AR-3-6</strain>
    </source>
</reference>
<comment type="caution">
    <text evidence="1">The sequence shown here is derived from an EMBL/GenBank/DDBJ whole genome shotgun (WGS) entry which is preliminary data.</text>
</comment>
<sequence length="241" mass="26765">MRKLSLLIACGFILFIPTHKVLGQLTVFNVSSSDITDVRKISIQQQFEIQDQIESSTTLTYGLGKKWEVGLNLINLDYSAKNKHFEINDSTIASPFAPLLLANAQKVFELNQIWSVGLGAVAGTNLSHFHPDKFVYYGYTNLVASLGDHDRYKFAAGPYISNHRYLSDGAVYGFQGAVDAGLFYKKLHFLADWISGTHKKGKLSLGIEAFLLERLPLSFGWQRSNSDGAKAAVVQLTFLPK</sequence>
<dbReference type="Proteomes" id="UP000294850">
    <property type="component" value="Unassembled WGS sequence"/>
</dbReference>
<gene>
    <name evidence="1" type="ORF">E0F88_13715</name>
</gene>
<dbReference type="RefSeq" id="WP_131958818.1">
    <property type="nucleotide sequence ID" value="NZ_SMFL01000004.1"/>
</dbReference>
<dbReference type="EMBL" id="SMFL01000004">
    <property type="protein sequence ID" value="TDE15555.1"/>
    <property type="molecule type" value="Genomic_DNA"/>
</dbReference>
<accession>A0A4R5DWA9</accession>
<keyword evidence="2" id="KW-1185">Reference proteome</keyword>
<evidence type="ECO:0000313" key="2">
    <source>
        <dbReference type="Proteomes" id="UP000294850"/>
    </source>
</evidence>
<dbReference type="OrthoDB" id="9255899at2"/>
<organism evidence="1 2">
    <name type="scientific">Dyadobacter psychrotolerans</name>
    <dbReference type="NCBI Taxonomy" id="2541721"/>
    <lineage>
        <taxon>Bacteria</taxon>
        <taxon>Pseudomonadati</taxon>
        <taxon>Bacteroidota</taxon>
        <taxon>Cytophagia</taxon>
        <taxon>Cytophagales</taxon>
        <taxon>Spirosomataceae</taxon>
        <taxon>Dyadobacter</taxon>
    </lineage>
</organism>
<dbReference type="AlphaFoldDB" id="A0A4R5DWA9"/>
<evidence type="ECO:0000313" key="1">
    <source>
        <dbReference type="EMBL" id="TDE15555.1"/>
    </source>
</evidence>
<protein>
    <submittedName>
        <fullName evidence="1">Uncharacterized protein</fullName>
    </submittedName>
</protein>
<proteinExistence type="predicted"/>